<evidence type="ECO:0000313" key="2">
    <source>
        <dbReference type="Proteomes" id="UP000011747"/>
    </source>
</evidence>
<proteinExistence type="predicted"/>
<dbReference type="PATRIC" id="fig|665952.3.peg.2320"/>
<evidence type="ECO:0000313" key="1">
    <source>
        <dbReference type="EMBL" id="EHL76819.1"/>
    </source>
</evidence>
<reference evidence="1 2" key="1">
    <citation type="submission" date="2011-09" db="EMBL/GenBank/DDBJ databases">
        <title>The Genome Sequence of Bacillus smithii 7_3_47FAA.</title>
        <authorList>
            <consortium name="The Broad Institute Genome Sequencing Platform"/>
            <person name="Earl A."/>
            <person name="Ward D."/>
            <person name="Feldgarden M."/>
            <person name="Gevers D."/>
            <person name="Daigneault M."/>
            <person name="Strauss J."/>
            <person name="Allen-Vercoe E."/>
            <person name="Young S.K."/>
            <person name="Zeng Q."/>
            <person name="Gargeya S."/>
            <person name="Fitzgerald M."/>
            <person name="Haas B."/>
            <person name="Abouelleil A."/>
            <person name="Alvarado L."/>
            <person name="Arachchi H.M."/>
            <person name="Berlin A."/>
            <person name="Brown A."/>
            <person name="Chapman S.B."/>
            <person name="Chen Z."/>
            <person name="Dunbar C."/>
            <person name="Freedman E."/>
            <person name="Gearin G."/>
            <person name="Goldberg J."/>
            <person name="Griggs A."/>
            <person name="Gujja S."/>
            <person name="Heiman D."/>
            <person name="Howarth C."/>
            <person name="Larson L."/>
            <person name="Lui A."/>
            <person name="MacDonald P.J.P."/>
            <person name="Montmayeur A."/>
            <person name="Murphy C."/>
            <person name="Neiman D."/>
            <person name="Pearson M."/>
            <person name="Priest M."/>
            <person name="Roberts A."/>
            <person name="Saif S."/>
            <person name="Shea T."/>
            <person name="Shenoy N."/>
            <person name="Sisk P."/>
            <person name="Stolte C."/>
            <person name="Sykes S."/>
            <person name="Wortman J."/>
            <person name="Nusbaum C."/>
            <person name="Birren B."/>
        </authorList>
    </citation>
    <scope>NUCLEOTIDE SEQUENCE [LARGE SCALE GENOMIC DNA]</scope>
    <source>
        <strain evidence="1 2">7_3_47FAA</strain>
    </source>
</reference>
<dbReference type="AlphaFoldDB" id="G9QMJ8"/>
<protein>
    <submittedName>
        <fullName evidence="1">Uncharacterized protein</fullName>
    </submittedName>
</protein>
<sequence>MSVEYEPLIQSREAEKETEMIVITLTRYAFEMNPLILTMRVFFVPFPKKERR</sequence>
<name>G9QMJ8_9BACI</name>
<keyword evidence="2" id="KW-1185">Reference proteome</keyword>
<dbReference type="Proteomes" id="UP000011747">
    <property type="component" value="Unassembled WGS sequence"/>
</dbReference>
<organism evidence="1 2">
    <name type="scientific">Bacillus smithii 7_3_47FAA</name>
    <dbReference type="NCBI Taxonomy" id="665952"/>
    <lineage>
        <taxon>Bacteria</taxon>
        <taxon>Bacillati</taxon>
        <taxon>Bacillota</taxon>
        <taxon>Bacilli</taxon>
        <taxon>Bacillales</taxon>
        <taxon>Bacillaceae</taxon>
        <taxon>Bacillus</taxon>
    </lineage>
</organism>
<dbReference type="EMBL" id="ACWF01000120">
    <property type="protein sequence ID" value="EHL76819.1"/>
    <property type="molecule type" value="Genomic_DNA"/>
</dbReference>
<dbReference type="HOGENOM" id="CLU_3076930_0_0_9"/>
<accession>G9QMJ8</accession>
<comment type="caution">
    <text evidence="1">The sequence shown here is derived from an EMBL/GenBank/DDBJ whole genome shotgun (WGS) entry which is preliminary data.</text>
</comment>
<gene>
    <name evidence="1" type="ORF">HMPREF1015_00765</name>
</gene>